<evidence type="ECO:0000256" key="1">
    <source>
        <dbReference type="SAM" id="MobiDB-lite"/>
    </source>
</evidence>
<dbReference type="RefSeq" id="XP_040739112.1">
    <property type="nucleotide sequence ID" value="XM_040889927.1"/>
</dbReference>
<dbReference type="Proteomes" id="UP000193922">
    <property type="component" value="Unassembled WGS sequence"/>
</dbReference>
<dbReference type="EMBL" id="MCFD01000140">
    <property type="protein sequence ID" value="ORX63928.1"/>
    <property type="molecule type" value="Genomic_DNA"/>
</dbReference>
<dbReference type="GeneID" id="63806575"/>
<dbReference type="OrthoDB" id="2342176at2759"/>
<comment type="caution">
    <text evidence="3">The sequence shown here is derived from an EMBL/GenBank/DDBJ whole genome shotgun (WGS) entry which is preliminary data.</text>
</comment>
<feature type="signal peptide" evidence="2">
    <location>
        <begin position="1"/>
        <end position="18"/>
    </location>
</feature>
<reference evidence="3 4" key="1">
    <citation type="submission" date="2016-07" db="EMBL/GenBank/DDBJ databases">
        <title>Pervasive Adenine N6-methylation of Active Genes in Fungi.</title>
        <authorList>
            <consortium name="DOE Joint Genome Institute"/>
            <person name="Mondo S.J."/>
            <person name="Dannebaum R.O."/>
            <person name="Kuo R.C."/>
            <person name="Labutti K."/>
            <person name="Haridas S."/>
            <person name="Kuo A."/>
            <person name="Salamov A."/>
            <person name="Ahrendt S.R."/>
            <person name="Lipzen A."/>
            <person name="Sullivan W."/>
            <person name="Andreopoulos W.B."/>
            <person name="Clum A."/>
            <person name="Lindquist E."/>
            <person name="Daum C."/>
            <person name="Ramamoorthy G.K."/>
            <person name="Gryganskyi A."/>
            <person name="Culley D."/>
            <person name="Magnuson J.K."/>
            <person name="James T.Y."/>
            <person name="O'Malley M.A."/>
            <person name="Stajich J.E."/>
            <person name="Spatafora J.W."/>
            <person name="Visel A."/>
            <person name="Grigoriev I.V."/>
        </authorList>
    </citation>
    <scope>NUCLEOTIDE SEQUENCE [LARGE SCALE GENOMIC DNA]</scope>
    <source>
        <strain evidence="3 4">ATCC 12442</strain>
    </source>
</reference>
<evidence type="ECO:0000256" key="2">
    <source>
        <dbReference type="SAM" id="SignalP"/>
    </source>
</evidence>
<dbReference type="STRING" id="61395.A0A1Y1VRL6"/>
<protein>
    <recommendedName>
        <fullName evidence="5">Chitin-binding type-4 domain-containing protein</fullName>
    </recommendedName>
</protein>
<dbReference type="PANTHER" id="PTHR36182">
    <property type="entry name" value="PROTEIN, PUTATIVE (AFU_ORTHOLOGUE AFUA_6G10930)-RELATED"/>
    <property type="match status" value="1"/>
</dbReference>
<keyword evidence="4" id="KW-1185">Reference proteome</keyword>
<organism evidence="3 4">
    <name type="scientific">Linderina pennispora</name>
    <dbReference type="NCBI Taxonomy" id="61395"/>
    <lineage>
        <taxon>Eukaryota</taxon>
        <taxon>Fungi</taxon>
        <taxon>Fungi incertae sedis</taxon>
        <taxon>Zoopagomycota</taxon>
        <taxon>Kickxellomycotina</taxon>
        <taxon>Kickxellomycetes</taxon>
        <taxon>Kickxellales</taxon>
        <taxon>Kickxellaceae</taxon>
        <taxon>Linderina</taxon>
    </lineage>
</organism>
<evidence type="ECO:0000313" key="3">
    <source>
        <dbReference type="EMBL" id="ORX63928.1"/>
    </source>
</evidence>
<name>A0A1Y1VRL6_9FUNG</name>
<keyword evidence="2" id="KW-0732">Signal</keyword>
<gene>
    <name evidence="3" type="ORF">DL89DRAFT_288741</name>
</gene>
<dbReference type="AlphaFoldDB" id="A0A1Y1VRL6"/>
<dbReference type="Gene3D" id="2.70.50.70">
    <property type="match status" value="1"/>
</dbReference>
<feature type="compositionally biased region" description="Low complexity" evidence="1">
    <location>
        <begin position="225"/>
        <end position="267"/>
    </location>
</feature>
<feature type="chain" id="PRO_5012779110" description="Chitin-binding type-4 domain-containing protein" evidence="2">
    <location>
        <begin position="19"/>
        <end position="319"/>
    </location>
</feature>
<evidence type="ECO:0000313" key="4">
    <source>
        <dbReference type="Proteomes" id="UP000193922"/>
    </source>
</evidence>
<accession>A0A1Y1VRL6</accession>
<proteinExistence type="predicted"/>
<feature type="region of interest" description="Disordered" evidence="1">
    <location>
        <begin position="225"/>
        <end position="272"/>
    </location>
</feature>
<sequence length="319" mass="33244">MLLKSATALLTLATAVLGHMEITYPCPRYSSKCATRPALPPGQSFDYNLNVPAGSNGNINSPICHHNTPWPQANEVWTAGETVSVQFQSGGATHSGGHCEFSVSYDGGQTFVVLYQRLRYCFFTSAPSQGGTDSVRTYTFNLPANLPGAPRVTFLWSWVNAVGNREFYSNCGDIAIKGAAGSYTGKKVTIANYGAGYPVIPEFLGNYETGISYYTNGTQVTVSGPGFSGGTTTTSAAPTSTSSAPPITTTSAHPTTTTSAAPTSSTTSGGGSCTSGTYQCSPDKSGYQYCSGGVWGSSQLCAAGTICYQSGTSVYCSWP</sequence>
<dbReference type="PANTHER" id="PTHR36182:SF1">
    <property type="entry name" value="PROTEIN, PUTATIVE (AFU_ORTHOLOGUE AFUA_6G10930)-RELATED"/>
    <property type="match status" value="1"/>
</dbReference>
<evidence type="ECO:0008006" key="5">
    <source>
        <dbReference type="Google" id="ProtNLM"/>
    </source>
</evidence>